<keyword evidence="2" id="KW-1185">Reference proteome</keyword>
<reference evidence="1" key="1">
    <citation type="submission" date="2019-05" db="EMBL/GenBank/DDBJ databases">
        <title>Annotation for the trematode Paragonimus heterotremus.</title>
        <authorList>
            <person name="Choi Y.-J."/>
        </authorList>
    </citation>
    <scope>NUCLEOTIDE SEQUENCE</scope>
    <source>
        <strain evidence="1">LC</strain>
    </source>
</reference>
<protein>
    <recommendedName>
        <fullName evidence="3">Apple domain-containing protein</fullName>
    </recommendedName>
</protein>
<accession>A0A8J4SY72</accession>
<gene>
    <name evidence="1" type="ORF">PHET_06399</name>
</gene>
<dbReference type="AlphaFoldDB" id="A0A8J4SY72"/>
<evidence type="ECO:0008006" key="3">
    <source>
        <dbReference type="Google" id="ProtNLM"/>
    </source>
</evidence>
<dbReference type="EMBL" id="LUCH01003726">
    <property type="protein sequence ID" value="KAF5399785.1"/>
    <property type="molecule type" value="Genomic_DNA"/>
</dbReference>
<name>A0A8J4SY72_9TREM</name>
<evidence type="ECO:0000313" key="2">
    <source>
        <dbReference type="Proteomes" id="UP000748531"/>
    </source>
</evidence>
<sequence length="110" mass="12198">MQTIRLSGALVTSANCKPFSSLKALTLSCNKPYFIWSQLTRYQLNGWDYQQASKTSDACFKVCEDDPACVEFDHSASSKICGFSDGLWAHVAVKPATASVWWMECCGKND</sequence>
<proteinExistence type="predicted"/>
<evidence type="ECO:0000313" key="1">
    <source>
        <dbReference type="EMBL" id="KAF5399785.1"/>
    </source>
</evidence>
<dbReference type="Proteomes" id="UP000748531">
    <property type="component" value="Unassembled WGS sequence"/>
</dbReference>
<organism evidence="1 2">
    <name type="scientific">Paragonimus heterotremus</name>
    <dbReference type="NCBI Taxonomy" id="100268"/>
    <lineage>
        <taxon>Eukaryota</taxon>
        <taxon>Metazoa</taxon>
        <taxon>Spiralia</taxon>
        <taxon>Lophotrochozoa</taxon>
        <taxon>Platyhelminthes</taxon>
        <taxon>Trematoda</taxon>
        <taxon>Digenea</taxon>
        <taxon>Plagiorchiida</taxon>
        <taxon>Troglotremata</taxon>
        <taxon>Troglotrematidae</taxon>
        <taxon>Paragonimus</taxon>
    </lineage>
</organism>
<comment type="caution">
    <text evidence="1">The sequence shown here is derived from an EMBL/GenBank/DDBJ whole genome shotgun (WGS) entry which is preliminary data.</text>
</comment>